<protein>
    <submittedName>
        <fullName evidence="3">3',5'-cyclic-nucleotide phosphodiesterase</fullName>
    </submittedName>
</protein>
<evidence type="ECO:0000313" key="3">
    <source>
        <dbReference type="EMBL" id="KZD21512.1"/>
    </source>
</evidence>
<dbReference type="RefSeq" id="WP_068736704.1">
    <property type="nucleotide sequence ID" value="NZ_LVYV01000045.1"/>
</dbReference>
<dbReference type="GO" id="GO:0003700">
    <property type="term" value="F:DNA-binding transcription factor activity"/>
    <property type="evidence" value="ECO:0007669"/>
    <property type="project" value="TreeGrafter"/>
</dbReference>
<organism evidence="3 4">
    <name type="scientific">Tardiphaga robiniae</name>
    <dbReference type="NCBI Taxonomy" id="943830"/>
    <lineage>
        <taxon>Bacteria</taxon>
        <taxon>Pseudomonadati</taxon>
        <taxon>Pseudomonadota</taxon>
        <taxon>Alphaproteobacteria</taxon>
        <taxon>Hyphomicrobiales</taxon>
        <taxon>Nitrobacteraceae</taxon>
        <taxon>Tardiphaga</taxon>
    </lineage>
</organism>
<dbReference type="OrthoDB" id="192231at2"/>
<feature type="compositionally biased region" description="Basic and acidic residues" evidence="1">
    <location>
        <begin position="153"/>
        <end position="165"/>
    </location>
</feature>
<evidence type="ECO:0000256" key="1">
    <source>
        <dbReference type="SAM" id="MobiDB-lite"/>
    </source>
</evidence>
<dbReference type="PROSITE" id="PS50042">
    <property type="entry name" value="CNMP_BINDING_3"/>
    <property type="match status" value="1"/>
</dbReference>
<comment type="caution">
    <text evidence="3">The sequence shown here is derived from an EMBL/GenBank/DDBJ whole genome shotgun (WGS) entry which is preliminary data.</text>
</comment>
<dbReference type="AlphaFoldDB" id="A0A161SMD3"/>
<dbReference type="SUPFAM" id="SSF51206">
    <property type="entry name" value="cAMP-binding domain-like"/>
    <property type="match status" value="1"/>
</dbReference>
<dbReference type="Proteomes" id="UP000076574">
    <property type="component" value="Unassembled WGS sequence"/>
</dbReference>
<dbReference type="InterPro" id="IPR000595">
    <property type="entry name" value="cNMP-bd_dom"/>
</dbReference>
<evidence type="ECO:0000259" key="2">
    <source>
        <dbReference type="PROSITE" id="PS50042"/>
    </source>
</evidence>
<feature type="domain" description="Cyclic nucleotide-binding" evidence="2">
    <location>
        <begin position="1"/>
        <end position="86"/>
    </location>
</feature>
<dbReference type="Pfam" id="PF00027">
    <property type="entry name" value="cNMP_binding"/>
    <property type="match status" value="1"/>
</dbReference>
<keyword evidence="4" id="KW-1185">Reference proteome</keyword>
<gene>
    <name evidence="3" type="ORF">A4A58_14230</name>
</gene>
<feature type="region of interest" description="Disordered" evidence="1">
    <location>
        <begin position="145"/>
        <end position="165"/>
    </location>
</feature>
<evidence type="ECO:0000313" key="4">
    <source>
        <dbReference type="Proteomes" id="UP000076574"/>
    </source>
</evidence>
<name>A0A161SMD3_9BRAD</name>
<dbReference type="PANTHER" id="PTHR24567">
    <property type="entry name" value="CRP FAMILY TRANSCRIPTIONAL REGULATORY PROTEIN"/>
    <property type="match status" value="1"/>
</dbReference>
<dbReference type="Gene3D" id="2.60.120.10">
    <property type="entry name" value="Jelly Rolls"/>
    <property type="match status" value="1"/>
</dbReference>
<reference evidence="3 4" key="1">
    <citation type="submission" date="2016-03" db="EMBL/GenBank/DDBJ databases">
        <title>Microsymbionts genomes from the relict species Vavilovia formosa (Stev.) Fed.</title>
        <authorList>
            <person name="Kopat V."/>
            <person name="Chirak E."/>
            <person name="Kimeklis A."/>
            <person name="Andronov E."/>
        </authorList>
    </citation>
    <scope>NUCLEOTIDE SEQUENCE [LARGE SCALE GENOMIC DNA]</scope>
    <source>
        <strain evidence="3 4">Vaf07</strain>
    </source>
</reference>
<sequence>MRAVLDHCSDGVKHSVAAGDTIIREGQTSGHLFVLIEGQLDIVKGDTVVASLTEPGAVVGEMSVLLEQPHTATVRAATDTSVYEFENANDFLRDHPTVALMIARLLAQRLNVATSYLADIKQQYAGHGTHLSMVGELLENMVNLSPTKVSPGSDRHSDRQGDPRI</sequence>
<dbReference type="InterPro" id="IPR014710">
    <property type="entry name" value="RmlC-like_jellyroll"/>
</dbReference>
<dbReference type="STRING" id="943830.A4A58_14230"/>
<dbReference type="InterPro" id="IPR050397">
    <property type="entry name" value="Env_Response_Regulators"/>
</dbReference>
<accession>A0A161SMD3</accession>
<dbReference type="PANTHER" id="PTHR24567:SF68">
    <property type="entry name" value="DNA-BINDING TRANSCRIPTIONAL DUAL REGULATOR CRP"/>
    <property type="match status" value="1"/>
</dbReference>
<dbReference type="GO" id="GO:0005829">
    <property type="term" value="C:cytosol"/>
    <property type="evidence" value="ECO:0007669"/>
    <property type="project" value="TreeGrafter"/>
</dbReference>
<dbReference type="CDD" id="cd00038">
    <property type="entry name" value="CAP_ED"/>
    <property type="match status" value="1"/>
</dbReference>
<dbReference type="EMBL" id="LVYV01000045">
    <property type="protein sequence ID" value="KZD21512.1"/>
    <property type="molecule type" value="Genomic_DNA"/>
</dbReference>
<proteinExistence type="predicted"/>
<dbReference type="SMART" id="SM00100">
    <property type="entry name" value="cNMP"/>
    <property type="match status" value="1"/>
</dbReference>
<dbReference type="InterPro" id="IPR018490">
    <property type="entry name" value="cNMP-bd_dom_sf"/>
</dbReference>